<dbReference type="KEGG" id="gsl:Gasu_53950"/>
<sequence>MKNEMMSANLLDYLKESSHTPHRSIFFDKFQVGYKLHCLDEVVVEKEQDALATVTAVDIDRAEGRYILAGESDGSIYLYDLFPYFYSEEKNGITLPRLCQSRDRQMNRLGSVSCLRWYTEDNGMFFSLQYLIQQSRISIWDTNLFTEEQVIEYQDMPIYQLTPCPAGAMHSLLALGTNKKVLLLDLRVGQRAVQQLGGWDSGVVCLEWCPQVDYCLATGTLNGDLSLIDWRKPKHNNRLVVMNPYRSSCSNTSQPVLIQPMNQGIESLQRRLSWSPSSTLHFWSKSCYQQIIGCKRKEKMDKVVEMKPLDGLSKQSEMLQHSQEIASHRAHSCSVQSICFLWNSRYLSSLDREGTVQIWDTLTGCLEHSLTCSCLPNKRKRKNAFQWISLGWDNKTLIYALDRNLYSFDAFHGNHITTIQTIGSAITALTSHPWEPLWICGSRNGELIFFGVEDSIYLQKQLPLGVSFCTQK</sequence>
<dbReference type="AlphaFoldDB" id="M2VV24"/>
<feature type="repeat" description="WD" evidence="1">
    <location>
        <begin position="328"/>
        <end position="369"/>
    </location>
</feature>
<dbReference type="GO" id="GO:0043161">
    <property type="term" value="P:proteasome-mediated ubiquitin-dependent protein catabolic process"/>
    <property type="evidence" value="ECO:0007669"/>
    <property type="project" value="TreeGrafter"/>
</dbReference>
<name>M2VV24_GALSU</name>
<dbReference type="GO" id="GO:0006283">
    <property type="term" value="P:transcription-coupled nucleotide-excision repair"/>
    <property type="evidence" value="ECO:0007669"/>
    <property type="project" value="InterPro"/>
</dbReference>
<dbReference type="Pfam" id="PF00400">
    <property type="entry name" value="WD40"/>
    <property type="match status" value="1"/>
</dbReference>
<dbReference type="InterPro" id="IPR042238">
    <property type="entry name" value="Rad28/ERCC8/Ckn1/ATCSA-1"/>
</dbReference>
<dbReference type="SMART" id="SM00320">
    <property type="entry name" value="WD40"/>
    <property type="match status" value="4"/>
</dbReference>
<dbReference type="eggNOG" id="KOG4283">
    <property type="taxonomic scope" value="Eukaryota"/>
</dbReference>
<reference evidence="3" key="1">
    <citation type="journal article" date="2013" name="Science">
        <title>Gene transfer from bacteria and archaea facilitated evolution of an extremophilic eukaryote.</title>
        <authorList>
            <person name="Schonknecht G."/>
            <person name="Chen W.H."/>
            <person name="Ternes C.M."/>
            <person name="Barbier G.G."/>
            <person name="Shrestha R.P."/>
            <person name="Stanke M."/>
            <person name="Brautigam A."/>
            <person name="Baker B.J."/>
            <person name="Banfield J.F."/>
            <person name="Garavito R.M."/>
            <person name="Carr K."/>
            <person name="Wilkerson C."/>
            <person name="Rensing S.A."/>
            <person name="Gagneul D."/>
            <person name="Dickenson N.E."/>
            <person name="Oesterhelt C."/>
            <person name="Lercher M.J."/>
            <person name="Weber A.P."/>
        </authorList>
    </citation>
    <scope>NUCLEOTIDE SEQUENCE [LARGE SCALE GENOMIC DNA]</scope>
    <source>
        <strain evidence="3">074W</strain>
    </source>
</reference>
<gene>
    <name evidence="2" type="ORF">Gasu_53950</name>
</gene>
<dbReference type="PANTHER" id="PTHR46202">
    <property type="entry name" value="DNA EXCISION REPAIR PROTEIN ERCC-8"/>
    <property type="match status" value="1"/>
</dbReference>
<dbReference type="GO" id="GO:0000209">
    <property type="term" value="P:protein polyubiquitination"/>
    <property type="evidence" value="ECO:0007669"/>
    <property type="project" value="TreeGrafter"/>
</dbReference>
<evidence type="ECO:0000313" key="2">
    <source>
        <dbReference type="EMBL" id="EME27061.1"/>
    </source>
</evidence>
<dbReference type="RefSeq" id="XP_005703581.1">
    <property type="nucleotide sequence ID" value="XM_005703524.1"/>
</dbReference>
<dbReference type="InterPro" id="IPR036322">
    <property type="entry name" value="WD40_repeat_dom_sf"/>
</dbReference>
<dbReference type="Gene3D" id="2.130.10.10">
    <property type="entry name" value="YVTN repeat-like/Quinoprotein amine dehydrogenase"/>
    <property type="match status" value="2"/>
</dbReference>
<keyword evidence="3" id="KW-1185">Reference proteome</keyword>
<evidence type="ECO:0000313" key="3">
    <source>
        <dbReference type="Proteomes" id="UP000030680"/>
    </source>
</evidence>
<dbReference type="Proteomes" id="UP000030680">
    <property type="component" value="Unassembled WGS sequence"/>
</dbReference>
<dbReference type="GO" id="GO:0000109">
    <property type="term" value="C:nucleotide-excision repair complex"/>
    <property type="evidence" value="ECO:0007669"/>
    <property type="project" value="TreeGrafter"/>
</dbReference>
<dbReference type="EMBL" id="KB454538">
    <property type="protein sequence ID" value="EME27061.1"/>
    <property type="molecule type" value="Genomic_DNA"/>
</dbReference>
<organism evidence="2 3">
    <name type="scientific">Galdieria sulphuraria</name>
    <name type="common">Red alga</name>
    <dbReference type="NCBI Taxonomy" id="130081"/>
    <lineage>
        <taxon>Eukaryota</taxon>
        <taxon>Rhodophyta</taxon>
        <taxon>Bangiophyceae</taxon>
        <taxon>Galdieriales</taxon>
        <taxon>Galdieriaceae</taxon>
        <taxon>Galdieria</taxon>
    </lineage>
</organism>
<protein>
    <submittedName>
        <fullName evidence="2">DNA excision repair protein ERCC-8</fullName>
    </submittedName>
</protein>
<dbReference type="OrthoDB" id="361494at2759"/>
<dbReference type="STRING" id="130081.M2VV24"/>
<dbReference type="InterPro" id="IPR015943">
    <property type="entry name" value="WD40/YVTN_repeat-like_dom_sf"/>
</dbReference>
<dbReference type="PROSITE" id="PS50082">
    <property type="entry name" value="WD_REPEATS_2"/>
    <property type="match status" value="1"/>
</dbReference>
<proteinExistence type="predicted"/>
<dbReference type="GO" id="GO:0031464">
    <property type="term" value="C:Cul4A-RING E3 ubiquitin ligase complex"/>
    <property type="evidence" value="ECO:0007669"/>
    <property type="project" value="TreeGrafter"/>
</dbReference>
<dbReference type="SUPFAM" id="SSF50978">
    <property type="entry name" value="WD40 repeat-like"/>
    <property type="match status" value="1"/>
</dbReference>
<dbReference type="Gramene" id="EME27061">
    <property type="protein sequence ID" value="EME27061"/>
    <property type="gene ID" value="Gasu_53950"/>
</dbReference>
<accession>M2VV24</accession>
<keyword evidence="1" id="KW-0853">WD repeat</keyword>
<dbReference type="GeneID" id="17085997"/>
<dbReference type="InterPro" id="IPR001680">
    <property type="entry name" value="WD40_rpt"/>
</dbReference>
<dbReference type="PANTHER" id="PTHR46202:SF1">
    <property type="entry name" value="DNA EXCISION REPAIR PROTEIN ERCC-8"/>
    <property type="match status" value="1"/>
</dbReference>
<evidence type="ECO:0000256" key="1">
    <source>
        <dbReference type="PROSITE-ProRule" id="PRU00221"/>
    </source>
</evidence>